<dbReference type="InterPro" id="IPR016181">
    <property type="entry name" value="Acyl_CoA_acyltransferase"/>
</dbReference>
<gene>
    <name evidence="2" type="ORF">ACFP3V_29905</name>
</gene>
<organism evidence="2 3">
    <name type="scientific">Streptacidiphilus monticola</name>
    <dbReference type="NCBI Taxonomy" id="2161674"/>
    <lineage>
        <taxon>Bacteria</taxon>
        <taxon>Bacillati</taxon>
        <taxon>Actinomycetota</taxon>
        <taxon>Actinomycetes</taxon>
        <taxon>Kitasatosporales</taxon>
        <taxon>Streptomycetaceae</taxon>
        <taxon>Streptacidiphilus</taxon>
    </lineage>
</organism>
<sequence>MDGRPEFRDVVGVLTSWDESGALTVVNRAGEAVALDERALVAGKPVPPAPVRRGAAAPELPGPAAMQRIAAAAWPAIEQEPLGDWVLRASAGFTRRANSVQTLGDPGLPLDEALARVRAWYAERGLPAYLEITEPGSPEGLAAHAESLAATHVRTAPLAALAAAPLAVDVRLARTPDAAWLSRYRRVTGGPEVQRAAMSLLLGGASTWFASAHLPEVTDGPAAIGRLVVDGPWAYFGAVEVVPAARRRGLAAAVMTALASRAAEEGATGAYLQVEADNAPAGALYDKLGFRTAYTYHYARL</sequence>
<name>A0ABW1GD74_9ACTN</name>
<dbReference type="Proteomes" id="UP001596174">
    <property type="component" value="Unassembled WGS sequence"/>
</dbReference>
<keyword evidence="2" id="KW-0012">Acyltransferase</keyword>
<evidence type="ECO:0000313" key="3">
    <source>
        <dbReference type="Proteomes" id="UP001596174"/>
    </source>
</evidence>
<reference evidence="3" key="1">
    <citation type="journal article" date="2019" name="Int. J. Syst. Evol. Microbiol.">
        <title>The Global Catalogue of Microorganisms (GCM) 10K type strain sequencing project: providing services to taxonomists for standard genome sequencing and annotation.</title>
        <authorList>
            <consortium name="The Broad Institute Genomics Platform"/>
            <consortium name="The Broad Institute Genome Sequencing Center for Infectious Disease"/>
            <person name="Wu L."/>
            <person name="Ma J."/>
        </authorList>
    </citation>
    <scope>NUCLEOTIDE SEQUENCE [LARGE SCALE GENOMIC DNA]</scope>
    <source>
        <strain evidence="3">JCM 4816</strain>
    </source>
</reference>
<dbReference type="EC" id="2.3.1.-" evidence="2"/>
<evidence type="ECO:0000259" key="1">
    <source>
        <dbReference type="PROSITE" id="PS51186"/>
    </source>
</evidence>
<dbReference type="InterPro" id="IPR056935">
    <property type="entry name" value="Rv0428c-like_C"/>
</dbReference>
<evidence type="ECO:0000313" key="2">
    <source>
        <dbReference type="EMBL" id="MFC5911406.1"/>
    </source>
</evidence>
<keyword evidence="2" id="KW-0808">Transferase</keyword>
<protein>
    <submittedName>
        <fullName evidence="2">GNAT family N-acetyltransferase</fullName>
        <ecNumber evidence="2">2.3.1.-</ecNumber>
    </submittedName>
</protein>
<dbReference type="RefSeq" id="WP_380590308.1">
    <property type="nucleotide sequence ID" value="NZ_JBHSQJ010000163.1"/>
</dbReference>
<dbReference type="InterPro" id="IPR000182">
    <property type="entry name" value="GNAT_dom"/>
</dbReference>
<dbReference type="EMBL" id="JBHSQJ010000163">
    <property type="protein sequence ID" value="MFC5911406.1"/>
    <property type="molecule type" value="Genomic_DNA"/>
</dbReference>
<keyword evidence="3" id="KW-1185">Reference proteome</keyword>
<dbReference type="Pfam" id="PF24553">
    <property type="entry name" value="Rv0428c_C"/>
    <property type="match status" value="1"/>
</dbReference>
<accession>A0ABW1GD74</accession>
<dbReference type="GO" id="GO:0016746">
    <property type="term" value="F:acyltransferase activity"/>
    <property type="evidence" value="ECO:0007669"/>
    <property type="project" value="UniProtKB-KW"/>
</dbReference>
<feature type="domain" description="N-acetyltransferase" evidence="1">
    <location>
        <begin position="168"/>
        <end position="301"/>
    </location>
</feature>
<dbReference type="SUPFAM" id="SSF55729">
    <property type="entry name" value="Acyl-CoA N-acyltransferases (Nat)"/>
    <property type="match status" value="1"/>
</dbReference>
<comment type="caution">
    <text evidence="2">The sequence shown here is derived from an EMBL/GenBank/DDBJ whole genome shotgun (WGS) entry which is preliminary data.</text>
</comment>
<dbReference type="PROSITE" id="PS51186">
    <property type="entry name" value="GNAT"/>
    <property type="match status" value="1"/>
</dbReference>
<proteinExistence type="predicted"/>
<dbReference type="Gene3D" id="3.40.630.30">
    <property type="match status" value="1"/>
</dbReference>